<sequence>MGVQTLLHVALLKMLVHSLRYGHVEGVRMAIEKGVNVKYIDKRSRNLLMLAIKYDTDARLRMCVILADAGCDINHTDARGWSCLHYACATGALDVVQELTRRGVAVEYNIFGFGFTDLSFPRIQKARSLLQHTEQLSHEIAVRQCWTNFDKHMHERGYGLSITSFTHEFKKPLKVRFEAPMDHSTLDRIRIVDLNSEVPMWEQMARTIPVPPGNVGCIVLDHEVLDKPSIYRIYYEQYRPNPVELPAATLRALEDTLCVKDLDSGQTVSVKSVNDLVLKELNRGNQSELPESHSLSSTRSNNQEDEDDLNTLESCSSESEDWDTSLVSSDIPPPALMTQIATSGVHRFAAMVAVSIVRKESVKAPKKTESFNTITITFTGPIGLSLEGVSESKSQRVKIVVISMTQAFKEKFPSVNVGDCLVRINQNTNVEYTGLRRTVWELGEATRPMELQFRQELVDRPRFLRGILRRRSTISAV</sequence>
<dbReference type="Gene3D" id="1.25.40.20">
    <property type="entry name" value="Ankyrin repeat-containing domain"/>
    <property type="match status" value="1"/>
</dbReference>
<feature type="region of interest" description="Disordered" evidence="3">
    <location>
        <begin position="282"/>
        <end position="328"/>
    </location>
</feature>
<keyword evidence="6" id="KW-1185">Reference proteome</keyword>
<evidence type="ECO:0000256" key="3">
    <source>
        <dbReference type="SAM" id="MobiDB-lite"/>
    </source>
</evidence>
<dbReference type="InterPro" id="IPR036770">
    <property type="entry name" value="Ankyrin_rpt-contain_sf"/>
</dbReference>
<feature type="compositionally biased region" description="Polar residues" evidence="3">
    <location>
        <begin position="283"/>
        <end position="301"/>
    </location>
</feature>
<organism evidence="5 6">
    <name type="scientific">Thraustotheca clavata</name>
    <dbReference type="NCBI Taxonomy" id="74557"/>
    <lineage>
        <taxon>Eukaryota</taxon>
        <taxon>Sar</taxon>
        <taxon>Stramenopiles</taxon>
        <taxon>Oomycota</taxon>
        <taxon>Saprolegniomycetes</taxon>
        <taxon>Saprolegniales</taxon>
        <taxon>Achlyaceae</taxon>
        <taxon>Thraustotheca</taxon>
    </lineage>
</organism>
<dbReference type="OrthoDB" id="2157354at2759"/>
<keyword evidence="2" id="KW-0040">ANK repeat</keyword>
<protein>
    <submittedName>
        <fullName evidence="5">Uncharacterized protein</fullName>
    </submittedName>
</protein>
<dbReference type="PANTHER" id="PTHR24173">
    <property type="entry name" value="ANKYRIN REPEAT CONTAINING"/>
    <property type="match status" value="1"/>
</dbReference>
<evidence type="ECO:0000256" key="2">
    <source>
        <dbReference type="ARBA" id="ARBA00023043"/>
    </source>
</evidence>
<accession>A0A1V9ZN31</accession>
<evidence type="ECO:0000313" key="5">
    <source>
        <dbReference type="EMBL" id="OQR99180.1"/>
    </source>
</evidence>
<dbReference type="SMART" id="SM00248">
    <property type="entry name" value="ANK"/>
    <property type="match status" value="3"/>
</dbReference>
<evidence type="ECO:0000313" key="6">
    <source>
        <dbReference type="Proteomes" id="UP000243217"/>
    </source>
</evidence>
<dbReference type="Pfam" id="PF12796">
    <property type="entry name" value="Ank_2"/>
    <property type="match status" value="1"/>
</dbReference>
<dbReference type="InterPro" id="IPR002110">
    <property type="entry name" value="Ankyrin_rpt"/>
</dbReference>
<dbReference type="Proteomes" id="UP000243217">
    <property type="component" value="Unassembled WGS sequence"/>
</dbReference>
<proteinExistence type="predicted"/>
<dbReference type="AlphaFoldDB" id="A0A1V9ZN31"/>
<evidence type="ECO:0000256" key="1">
    <source>
        <dbReference type="ARBA" id="ARBA00022737"/>
    </source>
</evidence>
<feature type="signal peptide" evidence="4">
    <location>
        <begin position="1"/>
        <end position="26"/>
    </location>
</feature>
<evidence type="ECO:0000256" key="4">
    <source>
        <dbReference type="SAM" id="SignalP"/>
    </source>
</evidence>
<keyword evidence="1" id="KW-0677">Repeat</keyword>
<dbReference type="EMBL" id="JNBS01001823">
    <property type="protein sequence ID" value="OQR99180.1"/>
    <property type="molecule type" value="Genomic_DNA"/>
</dbReference>
<feature type="chain" id="PRO_5012777194" evidence="4">
    <location>
        <begin position="27"/>
        <end position="477"/>
    </location>
</feature>
<dbReference type="SUPFAM" id="SSF48403">
    <property type="entry name" value="Ankyrin repeat"/>
    <property type="match status" value="1"/>
</dbReference>
<comment type="caution">
    <text evidence="5">The sequence shown here is derived from an EMBL/GenBank/DDBJ whole genome shotgun (WGS) entry which is preliminary data.</text>
</comment>
<reference evidence="5 6" key="1">
    <citation type="journal article" date="2014" name="Genome Biol. Evol.">
        <title>The secreted proteins of Achlya hypogyna and Thraustotheca clavata identify the ancestral oomycete secretome and reveal gene acquisitions by horizontal gene transfer.</title>
        <authorList>
            <person name="Misner I."/>
            <person name="Blouin N."/>
            <person name="Leonard G."/>
            <person name="Richards T.A."/>
            <person name="Lane C.E."/>
        </authorList>
    </citation>
    <scope>NUCLEOTIDE SEQUENCE [LARGE SCALE GENOMIC DNA]</scope>
    <source>
        <strain evidence="5 6">ATCC 34112</strain>
    </source>
</reference>
<dbReference type="PANTHER" id="PTHR24173:SF74">
    <property type="entry name" value="ANKYRIN REPEAT DOMAIN-CONTAINING PROTEIN 16"/>
    <property type="match status" value="1"/>
</dbReference>
<dbReference type="STRING" id="74557.A0A1V9ZN31"/>
<name>A0A1V9ZN31_9STRA</name>
<gene>
    <name evidence="5" type="ORF">THRCLA_06577</name>
</gene>
<keyword evidence="4" id="KW-0732">Signal</keyword>